<dbReference type="AlphaFoldDB" id="A0A4P6UTD5"/>
<dbReference type="InterPro" id="IPR018672">
    <property type="entry name" value="DUF2140"/>
</dbReference>
<gene>
    <name evidence="2" type="ORF">DKZ56_09065</name>
</gene>
<protein>
    <submittedName>
        <fullName evidence="2">DUF2140 family protein</fullName>
    </submittedName>
</protein>
<keyword evidence="1" id="KW-1133">Transmembrane helix</keyword>
<proteinExistence type="predicted"/>
<keyword evidence="1" id="KW-0472">Membrane</keyword>
<evidence type="ECO:0000313" key="2">
    <source>
        <dbReference type="EMBL" id="QBK25997.1"/>
    </source>
</evidence>
<name>A0A4P6UTD5_9BACL</name>
<sequence>MNIWKVAFFILSGTIILIAALVIYWATSPMETEIPTPKATESESTDSVLSVETTAEDFEKLAIKYIKQELSSSEIPIDIQVNDSVQLSSEIVAFGYNIPVSMKFNPVVNEQGNIHLVQREVNVGSLNIPPSMVLKLMNQAVQFPNWVTIRPDEKEIFVDLSKLTLPSGAKVKARDIDLANNRIQLEIVIPNQ</sequence>
<keyword evidence="1" id="KW-0812">Transmembrane</keyword>
<dbReference type="Proteomes" id="UP000291151">
    <property type="component" value="Chromosome"/>
</dbReference>
<dbReference type="EMBL" id="CP036528">
    <property type="protein sequence ID" value="QBK25997.1"/>
    <property type="molecule type" value="Genomic_DNA"/>
</dbReference>
<feature type="transmembrane region" description="Helical" evidence="1">
    <location>
        <begin position="6"/>
        <end position="26"/>
    </location>
</feature>
<evidence type="ECO:0000256" key="1">
    <source>
        <dbReference type="SAM" id="Phobius"/>
    </source>
</evidence>
<organism evidence="2 3">
    <name type="scientific">Ureibacillus thermophilus</name>
    <dbReference type="NCBI Taxonomy" id="367743"/>
    <lineage>
        <taxon>Bacteria</taxon>
        <taxon>Bacillati</taxon>
        <taxon>Bacillota</taxon>
        <taxon>Bacilli</taxon>
        <taxon>Bacillales</taxon>
        <taxon>Caryophanaceae</taxon>
        <taxon>Ureibacillus</taxon>
    </lineage>
</organism>
<reference evidence="2 3" key="1">
    <citation type="submission" date="2019-02" db="EMBL/GenBank/DDBJ databases">
        <title>Ureibacillus thermophilus.</title>
        <authorList>
            <person name="Sunny J.S."/>
            <person name="Natarajan A."/>
            <person name="Saleena L.M."/>
        </authorList>
    </citation>
    <scope>NUCLEOTIDE SEQUENCE [LARGE SCALE GENOMIC DNA]</scope>
    <source>
        <strain evidence="2 3">LM102</strain>
    </source>
</reference>
<dbReference type="Pfam" id="PF09911">
    <property type="entry name" value="DUF2140"/>
    <property type="match status" value="1"/>
</dbReference>
<keyword evidence="3" id="KW-1185">Reference proteome</keyword>
<dbReference type="RefSeq" id="WP_208649689.1">
    <property type="nucleotide sequence ID" value="NZ_CP036528.1"/>
</dbReference>
<accession>A0A4P6UTD5</accession>
<dbReference type="KEGG" id="uth:DKZ56_09065"/>
<evidence type="ECO:0000313" key="3">
    <source>
        <dbReference type="Proteomes" id="UP000291151"/>
    </source>
</evidence>